<dbReference type="InterPro" id="IPR036047">
    <property type="entry name" value="F-box-like_dom_sf"/>
</dbReference>
<dbReference type="GO" id="GO:0019005">
    <property type="term" value="C:SCF ubiquitin ligase complex"/>
    <property type="evidence" value="ECO:0007669"/>
    <property type="project" value="TreeGrafter"/>
</dbReference>
<comment type="caution">
    <text evidence="2">The sequence shown here is derived from an EMBL/GenBank/DDBJ whole genome shotgun (WGS) entry which is preliminary data.</text>
</comment>
<proteinExistence type="predicted"/>
<gene>
    <name evidence="2" type="ORF">PROFUN_01270</name>
</gene>
<evidence type="ECO:0000259" key="1">
    <source>
        <dbReference type="PROSITE" id="PS50181"/>
    </source>
</evidence>
<dbReference type="InParanoid" id="A0A2P6NZP1"/>
<name>A0A2P6NZP1_9EUKA</name>
<dbReference type="CDD" id="cd09917">
    <property type="entry name" value="F-box_SF"/>
    <property type="match status" value="1"/>
</dbReference>
<protein>
    <recommendedName>
        <fullName evidence="1">F-box domain-containing protein</fullName>
    </recommendedName>
</protein>
<dbReference type="PROSITE" id="PS50181">
    <property type="entry name" value="FBOX"/>
    <property type="match status" value="1"/>
</dbReference>
<dbReference type="SUPFAM" id="SSF52047">
    <property type="entry name" value="RNI-like"/>
    <property type="match status" value="1"/>
</dbReference>
<keyword evidence="3" id="KW-1185">Reference proteome</keyword>
<dbReference type="Gene3D" id="3.80.10.10">
    <property type="entry name" value="Ribonuclease Inhibitor"/>
    <property type="match status" value="3"/>
</dbReference>
<dbReference type="InterPro" id="IPR006553">
    <property type="entry name" value="Leu-rich_rpt_Cys-con_subtyp"/>
</dbReference>
<dbReference type="SUPFAM" id="SSF81383">
    <property type="entry name" value="F-box domain"/>
    <property type="match status" value="1"/>
</dbReference>
<dbReference type="PANTHER" id="PTHR13318">
    <property type="entry name" value="PARTNER OF PAIRED, ISOFORM B-RELATED"/>
    <property type="match status" value="1"/>
</dbReference>
<dbReference type="InterPro" id="IPR001810">
    <property type="entry name" value="F-box_dom"/>
</dbReference>
<dbReference type="GO" id="GO:0031146">
    <property type="term" value="P:SCF-dependent proteasomal ubiquitin-dependent protein catabolic process"/>
    <property type="evidence" value="ECO:0007669"/>
    <property type="project" value="TreeGrafter"/>
</dbReference>
<evidence type="ECO:0000313" key="3">
    <source>
        <dbReference type="Proteomes" id="UP000241769"/>
    </source>
</evidence>
<sequence>MDFEGLPDDLWHLIGSYLSLEELIIASRASKRWHRILWEESRRSHLDFSSVRNIHRQKAITFISNFQRLKSISFKRFGPSLVNNTFLLELIAAKDIGGGSISSHLEELSLDGCRKLYYPHVKDSTACQLSSGSLSHDFLKRVTLLGLSHLQDLDDTWLDSTLPLCSSLTDLDLSGTMITRVPLCQKSPLKKIQLSYCLKITDESLQSIATNAPKLEQLYVQGCQEITSEGLRLYVSQLSELRILNVIDACKGSVDDDCLMTLTTSCPLLVELDLKNFNLLTSRGFDSLTRLKNLTTLNLDRCRGLTDEDVENLIKRLGRTVCTLNLSGCRKLSVKAVHSLGNHGRMLQNIGFAGINLTDSREALFLLSSNCQLLRVLNVAFCLGLDEDILFGVADRSRQNLCKLNISGITVSDEKLKHSFPHLKVVKGSVIQR</sequence>
<dbReference type="STRING" id="1890364.A0A2P6NZP1"/>
<accession>A0A2P6NZP1</accession>
<organism evidence="2 3">
    <name type="scientific">Planoprotostelium fungivorum</name>
    <dbReference type="NCBI Taxonomy" id="1890364"/>
    <lineage>
        <taxon>Eukaryota</taxon>
        <taxon>Amoebozoa</taxon>
        <taxon>Evosea</taxon>
        <taxon>Variosea</taxon>
        <taxon>Cavosteliida</taxon>
        <taxon>Cavosteliaceae</taxon>
        <taxon>Planoprotostelium</taxon>
    </lineage>
</organism>
<dbReference type="EMBL" id="MDYQ01000003">
    <property type="protein sequence ID" value="PRP89407.1"/>
    <property type="molecule type" value="Genomic_DNA"/>
</dbReference>
<evidence type="ECO:0000313" key="2">
    <source>
        <dbReference type="EMBL" id="PRP89407.1"/>
    </source>
</evidence>
<reference evidence="2 3" key="1">
    <citation type="journal article" date="2018" name="Genome Biol. Evol.">
        <title>Multiple Roots of Fruiting Body Formation in Amoebozoa.</title>
        <authorList>
            <person name="Hillmann F."/>
            <person name="Forbes G."/>
            <person name="Novohradska S."/>
            <person name="Ferling I."/>
            <person name="Riege K."/>
            <person name="Groth M."/>
            <person name="Westermann M."/>
            <person name="Marz M."/>
            <person name="Spaller T."/>
            <person name="Winckler T."/>
            <person name="Schaap P."/>
            <person name="Glockner G."/>
        </authorList>
    </citation>
    <scope>NUCLEOTIDE SEQUENCE [LARGE SCALE GENOMIC DNA]</scope>
    <source>
        <strain evidence="2 3">Jena</strain>
    </source>
</reference>
<dbReference type="OrthoDB" id="10257471at2759"/>
<dbReference type="AlphaFoldDB" id="A0A2P6NZP1"/>
<dbReference type="SMART" id="SM00256">
    <property type="entry name" value="FBOX"/>
    <property type="match status" value="1"/>
</dbReference>
<dbReference type="Proteomes" id="UP000241769">
    <property type="component" value="Unassembled WGS sequence"/>
</dbReference>
<dbReference type="InterPro" id="IPR032675">
    <property type="entry name" value="LRR_dom_sf"/>
</dbReference>
<dbReference type="InterPro" id="IPR001611">
    <property type="entry name" value="Leu-rich_rpt"/>
</dbReference>
<dbReference type="Pfam" id="PF12937">
    <property type="entry name" value="F-box-like"/>
    <property type="match status" value="1"/>
</dbReference>
<feature type="domain" description="F-box" evidence="1">
    <location>
        <begin position="1"/>
        <end position="46"/>
    </location>
</feature>
<dbReference type="SMART" id="SM00367">
    <property type="entry name" value="LRR_CC"/>
    <property type="match status" value="5"/>
</dbReference>
<dbReference type="Pfam" id="PF13516">
    <property type="entry name" value="LRR_6"/>
    <property type="match status" value="1"/>
</dbReference>